<evidence type="ECO:0000313" key="3">
    <source>
        <dbReference type="Proteomes" id="UP000518300"/>
    </source>
</evidence>
<feature type="signal peptide" evidence="1">
    <location>
        <begin position="1"/>
        <end position="19"/>
    </location>
</feature>
<reference evidence="2 3" key="1">
    <citation type="submission" date="2020-04" db="EMBL/GenBank/DDBJ databases">
        <title>Draft genome of Pyxidicoccus fallax type strain.</title>
        <authorList>
            <person name="Whitworth D.E."/>
        </authorList>
    </citation>
    <scope>NUCLEOTIDE SEQUENCE [LARGE SCALE GENOMIC DNA]</scope>
    <source>
        <strain evidence="2 3">DSM 14698</strain>
    </source>
</reference>
<comment type="caution">
    <text evidence="2">The sequence shown here is derived from an EMBL/GenBank/DDBJ whole genome shotgun (WGS) entry which is preliminary data.</text>
</comment>
<sequence length="140" mass="15399">MKTITLALALLLTPGCALFNRSHQPPRAPGAERGDFAFPMMGMKDVESTRIRGDLAMAIALAMDDFFLSMPPLPKDASPAEQCLRRREVWDVEALPHQEGVVIVGLSPRTEECDPHNVALDGGGLYAIDTTQWRILSVRK</sequence>
<proteinExistence type="predicted"/>
<keyword evidence="3" id="KW-1185">Reference proteome</keyword>
<dbReference type="Proteomes" id="UP000518300">
    <property type="component" value="Unassembled WGS sequence"/>
</dbReference>
<dbReference type="AlphaFoldDB" id="A0A848M0N8"/>
<name>A0A848M0N8_9BACT</name>
<evidence type="ECO:0000256" key="1">
    <source>
        <dbReference type="SAM" id="SignalP"/>
    </source>
</evidence>
<organism evidence="2 3">
    <name type="scientific">Pyxidicoccus fallax</name>
    <dbReference type="NCBI Taxonomy" id="394095"/>
    <lineage>
        <taxon>Bacteria</taxon>
        <taxon>Pseudomonadati</taxon>
        <taxon>Myxococcota</taxon>
        <taxon>Myxococcia</taxon>
        <taxon>Myxococcales</taxon>
        <taxon>Cystobacterineae</taxon>
        <taxon>Myxococcaceae</taxon>
        <taxon>Pyxidicoccus</taxon>
    </lineage>
</organism>
<keyword evidence="1" id="KW-0732">Signal</keyword>
<dbReference type="EMBL" id="JABBJJ010000606">
    <property type="protein sequence ID" value="NMO23411.1"/>
    <property type="molecule type" value="Genomic_DNA"/>
</dbReference>
<protein>
    <recommendedName>
        <fullName evidence="4">Lipoprotein</fullName>
    </recommendedName>
</protein>
<dbReference type="RefSeq" id="WP_169352487.1">
    <property type="nucleotide sequence ID" value="NZ_JABBJJ010000606.1"/>
</dbReference>
<accession>A0A848M0N8</accession>
<evidence type="ECO:0000313" key="2">
    <source>
        <dbReference type="EMBL" id="NMO23411.1"/>
    </source>
</evidence>
<feature type="chain" id="PRO_5033017421" description="Lipoprotein" evidence="1">
    <location>
        <begin position="20"/>
        <end position="140"/>
    </location>
</feature>
<gene>
    <name evidence="2" type="ORF">HG543_52430</name>
</gene>
<evidence type="ECO:0008006" key="4">
    <source>
        <dbReference type="Google" id="ProtNLM"/>
    </source>
</evidence>